<reference evidence="1" key="1">
    <citation type="journal article" date="2015" name="Int. J. Syst. Evol. Microbiol.">
        <title>Rhizobium alvei sp. nov., isolated from a freshwater river.</title>
        <authorList>
            <person name="Sheu S.Y."/>
            <person name="Huang H.W."/>
            <person name="Young C.C."/>
            <person name="Chen W.M."/>
        </authorList>
    </citation>
    <scope>NUCLEOTIDE SEQUENCE</scope>
    <source>
        <strain evidence="1">TNR-22</strain>
    </source>
</reference>
<evidence type="ECO:0000313" key="2">
    <source>
        <dbReference type="Proteomes" id="UP001174932"/>
    </source>
</evidence>
<proteinExistence type="predicted"/>
<keyword evidence="2" id="KW-1185">Reference proteome</keyword>
<accession>A0ABT8YHV3</accession>
<dbReference type="Proteomes" id="UP001174932">
    <property type="component" value="Unassembled WGS sequence"/>
</dbReference>
<reference evidence="1" key="2">
    <citation type="submission" date="2023-07" db="EMBL/GenBank/DDBJ databases">
        <authorList>
            <person name="Shen H."/>
        </authorList>
    </citation>
    <scope>NUCLEOTIDE SEQUENCE</scope>
    <source>
        <strain evidence="1">TNR-22</strain>
    </source>
</reference>
<gene>
    <name evidence="1" type="ORF">Q4481_03500</name>
</gene>
<dbReference type="EMBL" id="JAUOZU010000002">
    <property type="protein sequence ID" value="MDO6963007.1"/>
    <property type="molecule type" value="Genomic_DNA"/>
</dbReference>
<comment type="caution">
    <text evidence="1">The sequence shown here is derived from an EMBL/GenBank/DDBJ whole genome shotgun (WGS) entry which is preliminary data.</text>
</comment>
<evidence type="ECO:0008006" key="3">
    <source>
        <dbReference type="Google" id="ProtNLM"/>
    </source>
</evidence>
<organism evidence="1 2">
    <name type="scientific">Rhizobium alvei</name>
    <dbReference type="NCBI Taxonomy" id="1132659"/>
    <lineage>
        <taxon>Bacteria</taxon>
        <taxon>Pseudomonadati</taxon>
        <taxon>Pseudomonadota</taxon>
        <taxon>Alphaproteobacteria</taxon>
        <taxon>Hyphomicrobiales</taxon>
        <taxon>Rhizobiaceae</taxon>
        <taxon>Rhizobium/Agrobacterium group</taxon>
        <taxon>Rhizobium</taxon>
    </lineage>
</organism>
<evidence type="ECO:0000313" key="1">
    <source>
        <dbReference type="EMBL" id="MDO6963007.1"/>
    </source>
</evidence>
<protein>
    <recommendedName>
        <fullName evidence="3">Transposase</fullName>
    </recommendedName>
</protein>
<sequence>MAEVIRLEERLAKQPQRRSEPCEAKILLFTGVRYERWQEPKAGTVKRRGNSKPKSH</sequence>
<name>A0ABT8YHV3_9HYPH</name>
<dbReference type="RefSeq" id="WP_304374895.1">
    <property type="nucleotide sequence ID" value="NZ_JAUOZU010000002.1"/>
</dbReference>